<feature type="non-terminal residue" evidence="1">
    <location>
        <position position="1"/>
    </location>
</feature>
<accession>A0ACA9NHB3</accession>
<evidence type="ECO:0000313" key="1">
    <source>
        <dbReference type="EMBL" id="CAG8649876.1"/>
    </source>
</evidence>
<keyword evidence="2" id="KW-1185">Reference proteome</keyword>
<sequence>WQFERVKVCQAQQGEAPNFLNVKRETKVNIKLIRLFNKLENVRNEQGKRPRPIGQLKPTIILYGDSHPKGLEISLIAANDQDKADCLTIMGTSLRIPRIKAFIKEFARAVHGCKAYNVHYYKIIVSSHTVTGYWFKEVVYQIFSKNIAIKCCENVEREVNDFRTKQTESKHFILVSGWKWNLKRIAKVEFTSSSHHPINVRKRIQESEKRLRFAKHVK</sequence>
<feature type="non-terminal residue" evidence="1">
    <location>
        <position position="218"/>
    </location>
</feature>
<comment type="caution">
    <text evidence="1">The sequence shown here is derived from an EMBL/GenBank/DDBJ whole genome shotgun (WGS) entry which is preliminary data.</text>
</comment>
<name>A0ACA9NHB3_9GLOM</name>
<protein>
    <submittedName>
        <fullName evidence="1">7846_t:CDS:1</fullName>
    </submittedName>
</protein>
<gene>
    <name evidence="1" type="ORF">DHETER_LOCUS9243</name>
</gene>
<proteinExistence type="predicted"/>
<reference evidence="1" key="1">
    <citation type="submission" date="2021-06" db="EMBL/GenBank/DDBJ databases">
        <authorList>
            <person name="Kallberg Y."/>
            <person name="Tangrot J."/>
            <person name="Rosling A."/>
        </authorList>
    </citation>
    <scope>NUCLEOTIDE SEQUENCE</scope>
    <source>
        <strain evidence="1">IL203A</strain>
    </source>
</reference>
<organism evidence="1 2">
    <name type="scientific">Dentiscutata heterogama</name>
    <dbReference type="NCBI Taxonomy" id="1316150"/>
    <lineage>
        <taxon>Eukaryota</taxon>
        <taxon>Fungi</taxon>
        <taxon>Fungi incertae sedis</taxon>
        <taxon>Mucoromycota</taxon>
        <taxon>Glomeromycotina</taxon>
        <taxon>Glomeromycetes</taxon>
        <taxon>Diversisporales</taxon>
        <taxon>Gigasporaceae</taxon>
        <taxon>Dentiscutata</taxon>
    </lineage>
</organism>
<evidence type="ECO:0000313" key="2">
    <source>
        <dbReference type="Proteomes" id="UP000789702"/>
    </source>
</evidence>
<dbReference type="Proteomes" id="UP000789702">
    <property type="component" value="Unassembled WGS sequence"/>
</dbReference>
<dbReference type="EMBL" id="CAJVPU010015949">
    <property type="protein sequence ID" value="CAG8649876.1"/>
    <property type="molecule type" value="Genomic_DNA"/>
</dbReference>